<reference evidence="2" key="1">
    <citation type="journal article" date="2020" name="Nature">
        <title>Giant virus diversity and host interactions through global metagenomics.</title>
        <authorList>
            <person name="Schulz F."/>
            <person name="Roux S."/>
            <person name="Paez-Espino D."/>
            <person name="Jungbluth S."/>
            <person name="Walsh D.A."/>
            <person name="Denef V.J."/>
            <person name="McMahon K.D."/>
            <person name="Konstantinidis K.T."/>
            <person name="Eloe-Fadrosh E.A."/>
            <person name="Kyrpides N.C."/>
            <person name="Woyke T."/>
        </authorList>
    </citation>
    <scope>NUCLEOTIDE SEQUENCE</scope>
    <source>
        <strain evidence="2">GVMAG-M-3300027963-41</strain>
    </source>
</reference>
<evidence type="ECO:0000256" key="1">
    <source>
        <dbReference type="SAM" id="MobiDB-lite"/>
    </source>
</evidence>
<proteinExistence type="predicted"/>
<protein>
    <submittedName>
        <fullName evidence="2">Uncharacterized protein</fullName>
    </submittedName>
</protein>
<feature type="region of interest" description="Disordered" evidence="1">
    <location>
        <begin position="314"/>
        <end position="345"/>
    </location>
</feature>
<name>A0A6C0LMC2_9ZZZZ</name>
<dbReference type="EMBL" id="MN740532">
    <property type="protein sequence ID" value="QHU31677.1"/>
    <property type="molecule type" value="Genomic_DNA"/>
</dbReference>
<sequence>MILDRVDGTNYLLVYSKMGSNRNQNQNKNKNKTAKKPRALCQCYDDQGAPCKCKALENSPFCIHHQNCRGSPLSGSEPVRDLELYNKPAVRRCHNCYSYAMHVYDPKGVELCKKYGNCRNFFHQPGAKTGHRNELNKEERRSCPIVERLMMGDIPEVTKTTYDAKCPAGMSKVAAVVDKGVDYHWYRQDRDGYWSHKDGSNKVKTFDALKRPIFNPELASRDYRWQGSDLNYEDFCGFYCVPRDHPVVLGRGVNVPKSRKKARGVKKEGRVARKRGGHSESASPILPQTGSAQGGRGLAVGGGYDIRLNSLPGCPPWGPTVPPRGGRKTRKQRGQGYDIRLNSLPSCPPQGGMGLSWSDYPLHSTDDLRKRYSLGTKTLKRRQN</sequence>
<organism evidence="2">
    <name type="scientific">viral metagenome</name>
    <dbReference type="NCBI Taxonomy" id="1070528"/>
    <lineage>
        <taxon>unclassified sequences</taxon>
        <taxon>metagenomes</taxon>
        <taxon>organismal metagenomes</taxon>
    </lineage>
</organism>
<dbReference type="AlphaFoldDB" id="A0A6C0LMC2"/>
<accession>A0A6C0LMC2</accession>
<feature type="compositionally biased region" description="Polar residues" evidence="1">
    <location>
        <begin position="280"/>
        <end position="289"/>
    </location>
</feature>
<evidence type="ECO:0000313" key="2">
    <source>
        <dbReference type="EMBL" id="QHU31677.1"/>
    </source>
</evidence>
<feature type="region of interest" description="Disordered" evidence="1">
    <location>
        <begin position="258"/>
        <end position="297"/>
    </location>
</feature>